<dbReference type="InterPro" id="IPR036875">
    <property type="entry name" value="Znf_CCHC_sf"/>
</dbReference>
<dbReference type="Gene3D" id="3.30.420.10">
    <property type="entry name" value="Ribonuclease H-like superfamily/Ribonuclease H"/>
    <property type="match status" value="1"/>
</dbReference>
<dbReference type="PROSITE" id="PS50158">
    <property type="entry name" value="ZF_CCHC"/>
    <property type="match status" value="1"/>
</dbReference>
<dbReference type="PROSITE" id="PS50994">
    <property type="entry name" value="INTEGRASE"/>
    <property type="match status" value="1"/>
</dbReference>
<gene>
    <name evidence="6" type="ORF">Tco_1132152</name>
</gene>
<dbReference type="Pfam" id="PF14223">
    <property type="entry name" value="Retrotran_gag_2"/>
    <property type="match status" value="1"/>
</dbReference>
<keyword evidence="1" id="KW-0645">Protease</keyword>
<keyword evidence="2" id="KW-0479">Metal-binding</keyword>
<dbReference type="CDD" id="cd09272">
    <property type="entry name" value="RNase_HI_RT_Ty1"/>
    <property type="match status" value="1"/>
</dbReference>
<evidence type="ECO:0000259" key="5">
    <source>
        <dbReference type="PROSITE" id="PS50994"/>
    </source>
</evidence>
<dbReference type="SUPFAM" id="SSF57756">
    <property type="entry name" value="Retrovirus zinc finger-like domains"/>
    <property type="match status" value="1"/>
</dbReference>
<feature type="compositionally biased region" description="Basic and acidic residues" evidence="3">
    <location>
        <begin position="512"/>
        <end position="522"/>
    </location>
</feature>
<reference evidence="6" key="2">
    <citation type="submission" date="2022-01" db="EMBL/GenBank/DDBJ databases">
        <authorList>
            <person name="Yamashiro T."/>
            <person name="Shiraishi A."/>
            <person name="Satake H."/>
            <person name="Nakayama K."/>
        </authorList>
    </citation>
    <scope>NUCLEOTIDE SEQUENCE</scope>
</reference>
<dbReference type="InterPro" id="IPR001878">
    <property type="entry name" value="Znf_CCHC"/>
</dbReference>
<dbReference type="InterPro" id="IPR001584">
    <property type="entry name" value="Integrase_cat-core"/>
</dbReference>
<proteinExistence type="predicted"/>
<feature type="region of interest" description="Disordered" evidence="3">
    <location>
        <begin position="1"/>
        <end position="32"/>
    </location>
</feature>
<feature type="domain" description="CCHC-type" evidence="4">
    <location>
        <begin position="286"/>
        <end position="301"/>
    </location>
</feature>
<dbReference type="Proteomes" id="UP001151760">
    <property type="component" value="Unassembled WGS sequence"/>
</dbReference>
<evidence type="ECO:0000256" key="2">
    <source>
        <dbReference type="PROSITE-ProRule" id="PRU00047"/>
    </source>
</evidence>
<dbReference type="SUPFAM" id="SSF53098">
    <property type="entry name" value="Ribonuclease H-like"/>
    <property type="match status" value="1"/>
</dbReference>
<dbReference type="Pfam" id="PF22936">
    <property type="entry name" value="Pol_BBD"/>
    <property type="match status" value="1"/>
</dbReference>
<evidence type="ECO:0000313" key="6">
    <source>
        <dbReference type="EMBL" id="GJU09756.1"/>
    </source>
</evidence>
<feature type="domain" description="Integrase catalytic" evidence="5">
    <location>
        <begin position="877"/>
        <end position="1053"/>
    </location>
</feature>
<dbReference type="PANTHER" id="PTHR42648">
    <property type="entry name" value="TRANSPOSASE, PUTATIVE-RELATED"/>
    <property type="match status" value="1"/>
</dbReference>
<reference evidence="6" key="1">
    <citation type="journal article" date="2022" name="Int. J. Mol. Sci.">
        <title>Draft Genome of Tanacetum Coccineum: Genomic Comparison of Closely Related Tanacetum-Family Plants.</title>
        <authorList>
            <person name="Yamashiro T."/>
            <person name="Shiraishi A."/>
            <person name="Nakayama K."/>
            <person name="Satake H."/>
        </authorList>
    </citation>
    <scope>NUCLEOTIDE SEQUENCE</scope>
</reference>
<feature type="region of interest" description="Disordered" evidence="3">
    <location>
        <begin position="1655"/>
        <end position="1701"/>
    </location>
</feature>
<sequence>MSGTVPPIPPPLGTTTGNPSASSPNRNLPQLLDSRGGSYVTNVLEFDKEDFTRWKVRFLVYLDGLEPYLLEILEDGPFVPMSTLSPSTNPLPKHHKQWSHVDRRLTNQDKRLKSIIISCLPNDVMKSVIKCKTDKAMWNDLILAHEGPSDTRDTKITALRLKFNAFKALEGEKVNGTFTRLKCLLNDLENNGITIPQAEVNATIYELETNRFTTQTSSSKALISNSQMHDSDSDVEEYLKSSNEFIADLNIEYHERALLANQKRFYKRSGMVGSARNPVNKSNEICFACGKQGHFQKECPSNKTSTPSYPSTLKPYNKPKFHSNSTPQHNLNTDKNPKDYKVKYKGLKAEHDVLTKKINAMSKEKSEKRLVAESFDWDDESMSSDDEGVSKVKAFMAITEDELSIGKAGARSGKWVEITMKKIQRLLSMTDDDERKHVLDYTHVDPHYVEDQRKNLVNKFNLLKQELSLHKSELCNLKNTVSINCSLQNEINRVNLKNESLKDKISDLKKALGGRVPDKPSDSELECNNQESLPPLSKRIGAEPTGTLKSLISLADMTLNIANLTLDTNVPKMVKQTSDKVSSAYVIKKKTETKSPFVLESCSDKNVVSFTENQLLLTRMNEEHPEQTAVKKTLLKLKAQSYLNPTSKKAPRIPKPFSDCKYRGFNDHHYDNYEYYPGCEICGIVKVKRSVWYLDIGCSRHMTWVKQYLHRYVKESGPKVVFGDDSSSETKGYGLVNCNGITFTRVAYVNGLKHNLISISQLCDAYFKVLFTKTQGTIFNQNNEVVLIAPRRRDVYVIDMSSYNEESNACFFAKASLSVNWLWHKRLSHLNFKNINKLAKQNLVAGLHSLTFSKDKTCSTCEKRKHHRASFKTKRSFSINKCLHLLHMDLFGLVKPQTISHNKYTLVIVDEYSRYTWVFCLQNKSDAADCIMSFIRKMENLNEVKVKELRSDNGTEFRNHKLEEFCDEKGISQNFSSPCTPKQNGVAKRRNRTLIEAARTVLNSANLLKQFWGEAVNTACYTQNISIIVKRHRKTACYVFKGRSPDISYFHVFGCHVHIHNHKDHLGKFDEKADDEFFLDDEAISKSSTEGDEINFNENKSFPDDEFIIPRNTESRYSGNDSYFPYVPIYDPLSTNNITIPDPITPFDPTTSTDPITFSDPITISNESSEFTTADDHPILNEHDDFAGVTTRSRIRDSEAASAHECLYVNFLSEIEPKKLIEALEEEGWIIAMQEELNQFKRNKVWTLVPIPHGKTIIRTKWIWKNKMDEHEVVVKNKARLLDKALYGLKQAPKAWYQANPKESNLVAVKGIFRCNLDKKSTLGVCQILGGKLVCWSAKKQSAVAMSSAEAEYGVAAGCYAQVLWIKSQLTDYDVLYDKVPIFCDNTSAIAISNNPVLHSWTKHIDIRYHFIRDHILKGDIELHFVPTELQLADIFTKPLAEPSFTRLVAELGMLNIEKEVPDKKKALTKADSTTNKITFTLSNFYKPLSFDIDVFSTVISLKRSENCVSLPPKDTVRAGLATLGLIDENDTSLLSSDLVNSSLLKMRYFSPKWRVLMQYIVKCLGGMQGSHDQLHVNQQIIAYCLCLGMDIDITNILFSDQIVQLHPVTSKKERNSNICYTRYLSLIMEHNEVPLTAHMCKVANLSPEPIKSLIHSSEDVNTDDTADKSLSGTTVQESPSKEQTTDSQPAEEPVVTTDIT</sequence>
<accession>A0ABQ5JC74</accession>
<feature type="compositionally biased region" description="Pro residues" evidence="3">
    <location>
        <begin position="1"/>
        <end position="12"/>
    </location>
</feature>
<keyword evidence="2" id="KW-0863">Zinc-finger</keyword>
<dbReference type="SMART" id="SM00343">
    <property type="entry name" value="ZnF_C2HC"/>
    <property type="match status" value="1"/>
</dbReference>
<dbReference type="InterPro" id="IPR025724">
    <property type="entry name" value="GAG-pre-integrase_dom"/>
</dbReference>
<dbReference type="InterPro" id="IPR039537">
    <property type="entry name" value="Retrotran_Ty1/copia-like"/>
</dbReference>
<dbReference type="EMBL" id="BQNB010021756">
    <property type="protein sequence ID" value="GJU09756.1"/>
    <property type="molecule type" value="Genomic_DNA"/>
</dbReference>
<evidence type="ECO:0000256" key="3">
    <source>
        <dbReference type="SAM" id="MobiDB-lite"/>
    </source>
</evidence>
<evidence type="ECO:0000313" key="7">
    <source>
        <dbReference type="Proteomes" id="UP001151760"/>
    </source>
</evidence>
<name>A0ABQ5JC74_9ASTR</name>
<keyword evidence="2" id="KW-0862">Zinc</keyword>
<dbReference type="InterPro" id="IPR054722">
    <property type="entry name" value="PolX-like_BBD"/>
</dbReference>
<keyword evidence="7" id="KW-1185">Reference proteome</keyword>
<comment type="caution">
    <text evidence="6">The sequence shown here is derived from an EMBL/GenBank/DDBJ whole genome shotgun (WGS) entry which is preliminary data.</text>
</comment>
<dbReference type="Pfam" id="PF00665">
    <property type="entry name" value="rve"/>
    <property type="match status" value="1"/>
</dbReference>
<keyword evidence="1" id="KW-0378">Hydrolase</keyword>
<organism evidence="6 7">
    <name type="scientific">Tanacetum coccineum</name>
    <dbReference type="NCBI Taxonomy" id="301880"/>
    <lineage>
        <taxon>Eukaryota</taxon>
        <taxon>Viridiplantae</taxon>
        <taxon>Streptophyta</taxon>
        <taxon>Embryophyta</taxon>
        <taxon>Tracheophyta</taxon>
        <taxon>Spermatophyta</taxon>
        <taxon>Magnoliopsida</taxon>
        <taxon>eudicotyledons</taxon>
        <taxon>Gunneridae</taxon>
        <taxon>Pentapetalae</taxon>
        <taxon>asterids</taxon>
        <taxon>campanulids</taxon>
        <taxon>Asterales</taxon>
        <taxon>Asteraceae</taxon>
        <taxon>Asteroideae</taxon>
        <taxon>Anthemideae</taxon>
        <taxon>Anthemidinae</taxon>
        <taxon>Tanacetum</taxon>
    </lineage>
</organism>
<feature type="region of interest" description="Disordered" evidence="3">
    <location>
        <begin position="512"/>
        <end position="540"/>
    </location>
</feature>
<dbReference type="Pfam" id="PF13976">
    <property type="entry name" value="gag_pre-integrs"/>
    <property type="match status" value="1"/>
</dbReference>
<dbReference type="Gene3D" id="4.10.60.10">
    <property type="entry name" value="Zinc finger, CCHC-type"/>
    <property type="match status" value="1"/>
</dbReference>
<protein>
    <submittedName>
        <fullName evidence="6">Retrovirus-related pol polyprotein from transposon TNT 1-94</fullName>
    </submittedName>
</protein>
<dbReference type="InterPro" id="IPR036397">
    <property type="entry name" value="RNaseH_sf"/>
</dbReference>
<evidence type="ECO:0000259" key="4">
    <source>
        <dbReference type="PROSITE" id="PS50158"/>
    </source>
</evidence>
<dbReference type="InterPro" id="IPR012337">
    <property type="entry name" value="RNaseH-like_sf"/>
</dbReference>
<feature type="compositionally biased region" description="Polar residues" evidence="3">
    <location>
        <begin position="1669"/>
        <end position="1679"/>
    </location>
</feature>
<evidence type="ECO:0000256" key="1">
    <source>
        <dbReference type="ARBA" id="ARBA00022670"/>
    </source>
</evidence>
<dbReference type="Pfam" id="PF00098">
    <property type="entry name" value="zf-CCHC"/>
    <property type="match status" value="1"/>
</dbReference>
<dbReference type="PANTHER" id="PTHR42648:SF32">
    <property type="entry name" value="RIBONUCLEASE H-LIKE DOMAIN, GAG-PRE-INTEGRASE DOMAIN PROTEIN-RELATED"/>
    <property type="match status" value="1"/>
</dbReference>